<name>A0A7R8UB21_HERIL</name>
<dbReference type="FunFam" id="3.30.160.60:FF:000097">
    <property type="entry name" value="Zinc finger protein"/>
    <property type="match status" value="1"/>
</dbReference>
<dbReference type="InterPro" id="IPR036236">
    <property type="entry name" value="Znf_C2H2_sf"/>
</dbReference>
<feature type="domain" description="C2H2-type" evidence="12">
    <location>
        <begin position="98"/>
        <end position="125"/>
    </location>
</feature>
<dbReference type="PANTHER" id="PTHR14003">
    <property type="entry name" value="TRANSCRIPTIONAL REPRESSOR PROTEIN YY"/>
    <property type="match status" value="1"/>
</dbReference>
<dbReference type="SUPFAM" id="SSF57667">
    <property type="entry name" value="beta-beta-alpha zinc fingers"/>
    <property type="match status" value="2"/>
</dbReference>
<dbReference type="AlphaFoldDB" id="A0A7R8UB21"/>
<reference evidence="13 14" key="1">
    <citation type="submission" date="2020-11" db="EMBL/GenBank/DDBJ databases">
        <authorList>
            <person name="Wallbank WR R."/>
            <person name="Pardo Diaz C."/>
            <person name="Kozak K."/>
            <person name="Martin S."/>
            <person name="Jiggins C."/>
            <person name="Moest M."/>
            <person name="Warren A I."/>
            <person name="Generalovic N T."/>
            <person name="Byers J.R.P. K."/>
            <person name="Montejo-Kovacevich G."/>
            <person name="Yen C E."/>
        </authorList>
    </citation>
    <scope>NUCLEOTIDE SEQUENCE [LARGE SCALE GENOMIC DNA]</scope>
</reference>
<keyword evidence="14" id="KW-1185">Reference proteome</keyword>
<dbReference type="Gene3D" id="3.30.160.60">
    <property type="entry name" value="Classic Zinc Finger"/>
    <property type="match status" value="4"/>
</dbReference>
<dbReference type="InterPro" id="IPR013087">
    <property type="entry name" value="Znf_C2H2_type"/>
</dbReference>
<feature type="domain" description="C2H2-type" evidence="12">
    <location>
        <begin position="14"/>
        <end position="41"/>
    </location>
</feature>
<feature type="domain" description="C2H2-type" evidence="12">
    <location>
        <begin position="42"/>
        <end position="69"/>
    </location>
</feature>
<keyword evidence="9" id="KW-0804">Transcription</keyword>
<sequence>MYRHMKGHGDIRPHSCRICGKAFAQAANLNRHYSVHNGERPFSCTVCNKSFTQQGNLRRHELVHTGEKPFRCKRCGRMFSQRINLKKHVMLHQGYRPFTCEICNKSFLQLQNYKKHLQRHEEKGIKTEENDVLYECAMCGVVFNNFADFQGHEIFCEVAGEEQVETTTFDLDEQQQDELEIDQKPIILQQTVTHIVNS</sequence>
<keyword evidence="8" id="KW-0238">DNA-binding</keyword>
<evidence type="ECO:0000256" key="6">
    <source>
        <dbReference type="ARBA" id="ARBA00022833"/>
    </source>
</evidence>
<keyword evidence="6" id="KW-0862">Zinc</keyword>
<proteinExistence type="predicted"/>
<evidence type="ECO:0000256" key="5">
    <source>
        <dbReference type="ARBA" id="ARBA00022771"/>
    </source>
</evidence>
<dbReference type="EMBL" id="LR899009">
    <property type="protein sequence ID" value="CAD7077474.1"/>
    <property type="molecule type" value="Genomic_DNA"/>
</dbReference>
<evidence type="ECO:0000256" key="4">
    <source>
        <dbReference type="ARBA" id="ARBA00022737"/>
    </source>
</evidence>
<organism evidence="13 14">
    <name type="scientific">Hermetia illucens</name>
    <name type="common">Black soldier fly</name>
    <dbReference type="NCBI Taxonomy" id="343691"/>
    <lineage>
        <taxon>Eukaryota</taxon>
        <taxon>Metazoa</taxon>
        <taxon>Ecdysozoa</taxon>
        <taxon>Arthropoda</taxon>
        <taxon>Hexapoda</taxon>
        <taxon>Insecta</taxon>
        <taxon>Pterygota</taxon>
        <taxon>Neoptera</taxon>
        <taxon>Endopterygota</taxon>
        <taxon>Diptera</taxon>
        <taxon>Brachycera</taxon>
        <taxon>Stratiomyomorpha</taxon>
        <taxon>Stratiomyidae</taxon>
        <taxon>Hermetiinae</taxon>
        <taxon>Hermetia</taxon>
    </lineage>
</organism>
<accession>A0A7R8UB21</accession>
<keyword evidence="7" id="KW-0805">Transcription regulation</keyword>
<evidence type="ECO:0000256" key="10">
    <source>
        <dbReference type="ARBA" id="ARBA00023242"/>
    </source>
</evidence>
<evidence type="ECO:0000256" key="1">
    <source>
        <dbReference type="ARBA" id="ARBA00003767"/>
    </source>
</evidence>
<evidence type="ECO:0000313" key="13">
    <source>
        <dbReference type="EMBL" id="CAD7077474.1"/>
    </source>
</evidence>
<dbReference type="GO" id="GO:0005667">
    <property type="term" value="C:transcription regulator complex"/>
    <property type="evidence" value="ECO:0007669"/>
    <property type="project" value="TreeGrafter"/>
</dbReference>
<evidence type="ECO:0000256" key="11">
    <source>
        <dbReference type="PROSITE-ProRule" id="PRU00042"/>
    </source>
</evidence>
<feature type="domain" description="C2H2-type" evidence="12">
    <location>
        <begin position="70"/>
        <end position="97"/>
    </location>
</feature>
<evidence type="ECO:0000259" key="12">
    <source>
        <dbReference type="PROSITE" id="PS50157"/>
    </source>
</evidence>
<protein>
    <recommendedName>
        <fullName evidence="12">C2H2-type domain-containing protein</fullName>
    </recommendedName>
</protein>
<keyword evidence="4" id="KW-0677">Repeat</keyword>
<keyword evidence="5 11" id="KW-0863">Zinc-finger</keyword>
<dbReference type="FunFam" id="3.30.160.60:FF:000303">
    <property type="entry name" value="Zinc finger protein 41"/>
    <property type="match status" value="1"/>
</dbReference>
<dbReference type="SMART" id="SM00355">
    <property type="entry name" value="ZnF_C2H2"/>
    <property type="match status" value="5"/>
</dbReference>
<dbReference type="FunFam" id="3.30.160.60:FF:001289">
    <property type="entry name" value="Zinc finger protein 574"/>
    <property type="match status" value="1"/>
</dbReference>
<comment type="subcellular location">
    <subcellularLocation>
        <location evidence="2">Nucleus</location>
    </subcellularLocation>
</comment>
<evidence type="ECO:0000256" key="9">
    <source>
        <dbReference type="ARBA" id="ARBA00023163"/>
    </source>
</evidence>
<comment type="function">
    <text evidence="1">May be involved in transcriptional regulation.</text>
</comment>
<dbReference type="GO" id="GO:0000785">
    <property type="term" value="C:chromatin"/>
    <property type="evidence" value="ECO:0007669"/>
    <property type="project" value="TreeGrafter"/>
</dbReference>
<dbReference type="PROSITE" id="PS00028">
    <property type="entry name" value="ZINC_FINGER_C2H2_1"/>
    <property type="match status" value="4"/>
</dbReference>
<evidence type="ECO:0000256" key="2">
    <source>
        <dbReference type="ARBA" id="ARBA00004123"/>
    </source>
</evidence>
<keyword evidence="3" id="KW-0479">Metal-binding</keyword>
<dbReference type="GO" id="GO:0000978">
    <property type="term" value="F:RNA polymerase II cis-regulatory region sequence-specific DNA binding"/>
    <property type="evidence" value="ECO:0007669"/>
    <property type="project" value="TreeGrafter"/>
</dbReference>
<evidence type="ECO:0000313" key="14">
    <source>
        <dbReference type="Proteomes" id="UP000594454"/>
    </source>
</evidence>
<dbReference type="Pfam" id="PF00096">
    <property type="entry name" value="zf-C2H2"/>
    <property type="match status" value="3"/>
</dbReference>
<evidence type="ECO:0000256" key="3">
    <source>
        <dbReference type="ARBA" id="ARBA00022723"/>
    </source>
</evidence>
<dbReference type="Proteomes" id="UP000594454">
    <property type="component" value="Chromosome 1"/>
</dbReference>
<dbReference type="Pfam" id="PF13894">
    <property type="entry name" value="zf-C2H2_4"/>
    <property type="match status" value="1"/>
</dbReference>
<dbReference type="PANTHER" id="PTHR14003:SF23">
    <property type="entry name" value="ZINC FINGER PROTEIN 143"/>
    <property type="match status" value="1"/>
</dbReference>
<keyword evidence="10" id="KW-0539">Nucleus</keyword>
<dbReference type="GO" id="GO:0000981">
    <property type="term" value="F:DNA-binding transcription factor activity, RNA polymerase II-specific"/>
    <property type="evidence" value="ECO:0007669"/>
    <property type="project" value="TreeGrafter"/>
</dbReference>
<dbReference type="GO" id="GO:0008270">
    <property type="term" value="F:zinc ion binding"/>
    <property type="evidence" value="ECO:0007669"/>
    <property type="project" value="UniProtKB-KW"/>
</dbReference>
<dbReference type="InParanoid" id="A0A7R8UB21"/>
<evidence type="ECO:0000256" key="8">
    <source>
        <dbReference type="ARBA" id="ARBA00023125"/>
    </source>
</evidence>
<dbReference type="OrthoDB" id="8113227at2759"/>
<evidence type="ECO:0000256" key="7">
    <source>
        <dbReference type="ARBA" id="ARBA00023015"/>
    </source>
</evidence>
<dbReference type="PROSITE" id="PS50157">
    <property type="entry name" value="ZINC_FINGER_C2H2_2"/>
    <property type="match status" value="4"/>
</dbReference>
<dbReference type="GO" id="GO:0031519">
    <property type="term" value="C:PcG protein complex"/>
    <property type="evidence" value="ECO:0007669"/>
    <property type="project" value="TreeGrafter"/>
</dbReference>
<gene>
    <name evidence="13" type="ORF">HERILL_LOCUS818</name>
</gene>
<dbReference type="FunFam" id="3.30.160.60:FF:000446">
    <property type="entry name" value="Zinc finger protein"/>
    <property type="match status" value="1"/>
</dbReference>